<protein>
    <submittedName>
        <fullName evidence="6">Thiamine pyrophosphate-dependent dehydrogenase E1 component subunit alpha</fullName>
    </submittedName>
</protein>
<dbReference type="InterPro" id="IPR050642">
    <property type="entry name" value="PDH_E1_Alpha_Subunit"/>
</dbReference>
<dbReference type="SUPFAM" id="SSF52518">
    <property type="entry name" value="Thiamin diphosphate-binding fold (THDP-binding)"/>
    <property type="match status" value="1"/>
</dbReference>
<gene>
    <name evidence="6" type="ORF">JWS13_27125</name>
</gene>
<evidence type="ECO:0000256" key="3">
    <source>
        <dbReference type="ARBA" id="ARBA00023052"/>
    </source>
</evidence>
<feature type="region of interest" description="Disordered" evidence="4">
    <location>
        <begin position="1"/>
        <end position="26"/>
    </location>
</feature>
<feature type="compositionally biased region" description="Polar residues" evidence="4">
    <location>
        <begin position="11"/>
        <end position="23"/>
    </location>
</feature>
<keyword evidence="2" id="KW-0560">Oxidoreductase</keyword>
<evidence type="ECO:0000256" key="4">
    <source>
        <dbReference type="SAM" id="MobiDB-lite"/>
    </source>
</evidence>
<feature type="domain" description="Dehydrogenase E1 component" evidence="5">
    <location>
        <begin position="36"/>
        <end position="332"/>
    </location>
</feature>
<evidence type="ECO:0000313" key="7">
    <source>
        <dbReference type="Proteomes" id="UP000662986"/>
    </source>
</evidence>
<dbReference type="PANTHER" id="PTHR11516:SF41">
    <property type="entry name" value="3-METHYL-2-OXOBUTANOATE DEHYDROGENASE SUBUNIT ALPHA"/>
    <property type="match status" value="1"/>
</dbReference>
<name>A0A974W693_9NOCA</name>
<evidence type="ECO:0000256" key="1">
    <source>
        <dbReference type="ARBA" id="ARBA00001964"/>
    </source>
</evidence>
<evidence type="ECO:0000259" key="5">
    <source>
        <dbReference type="Pfam" id="PF00676"/>
    </source>
</evidence>
<keyword evidence="3" id="KW-0786">Thiamine pyrophosphate</keyword>
<accession>A0A974W693</accession>
<dbReference type="Gene3D" id="3.40.50.970">
    <property type="match status" value="1"/>
</dbReference>
<organism evidence="6 7">
    <name type="scientific">Rhodococcus pseudokoreensis</name>
    <dbReference type="NCBI Taxonomy" id="2811421"/>
    <lineage>
        <taxon>Bacteria</taxon>
        <taxon>Bacillati</taxon>
        <taxon>Actinomycetota</taxon>
        <taxon>Actinomycetes</taxon>
        <taxon>Mycobacteriales</taxon>
        <taxon>Nocardiaceae</taxon>
        <taxon>Rhodococcus</taxon>
    </lineage>
</organism>
<dbReference type="EMBL" id="CP070619">
    <property type="protein sequence ID" value="QSE92048.1"/>
    <property type="molecule type" value="Genomic_DNA"/>
</dbReference>
<keyword evidence="7" id="KW-1185">Reference proteome</keyword>
<evidence type="ECO:0000256" key="2">
    <source>
        <dbReference type="ARBA" id="ARBA00023002"/>
    </source>
</evidence>
<dbReference type="Pfam" id="PF00676">
    <property type="entry name" value="E1_dh"/>
    <property type="match status" value="1"/>
</dbReference>
<dbReference type="PANTHER" id="PTHR11516">
    <property type="entry name" value="PYRUVATE DEHYDROGENASE E1 COMPONENT, ALPHA SUBUNIT BACTERIAL AND ORGANELLAR"/>
    <property type="match status" value="1"/>
</dbReference>
<comment type="cofactor">
    <cofactor evidence="1">
        <name>thiamine diphosphate</name>
        <dbReference type="ChEBI" id="CHEBI:58937"/>
    </cofactor>
</comment>
<dbReference type="CDD" id="cd02000">
    <property type="entry name" value="TPP_E1_PDC_ADC_BCADC"/>
    <property type="match status" value="1"/>
</dbReference>
<reference evidence="6 7" key="1">
    <citation type="journal article" date="2021" name="Microbiol. Resour. Announc.">
        <title>Complete Genome Sequences of Two Rhodococcus sp. Strains with Large and Linear Chromosomes, Isolated from Apple Rhizosphere.</title>
        <authorList>
            <person name="Benning S."/>
            <person name="Brugnone N."/>
            <person name="Siani R."/>
            <person name="Kublik S."/>
            <person name="Schloter M."/>
            <person name="Rad V."/>
        </authorList>
    </citation>
    <scope>NUCLEOTIDE SEQUENCE [LARGE SCALE GENOMIC DNA]</scope>
    <source>
        <strain evidence="6 7">R79</strain>
    </source>
</reference>
<dbReference type="InterPro" id="IPR029061">
    <property type="entry name" value="THDP-binding"/>
</dbReference>
<proteinExistence type="predicted"/>
<evidence type="ECO:0000313" key="6">
    <source>
        <dbReference type="EMBL" id="QSE92048.1"/>
    </source>
</evidence>
<sequence>MITHDGEVDMSEQTLSHTTTTDAGSVPDTAVLEQMYRLMVTTTLADKRSTEEAKAGRLQAAFYPVRGMEAVCAAIGAALTPQDRLVSTYRNLGDALAKGVTLRSIMAELYGRVDGTSKGKGGPMHLHDTAVGFIATTGIVGSGLPIAVGLALANQLDGSGAATVVTFGDAATSIGAYHEAMNFAALWKLPIVFVCQNNQWGEHTPIAEYAPSVELAKRAAAYSIHAERVDGFDPLATLHAIETAVERARRNEGPTFLECVTYRLTGHSGTADFSYVPRNELEAAMKRDPAPTFRSWLIDQGLTTGERIDELDREAEAYVADAFQFAENSPLPGEDELFTDVFADDTWVRSVK</sequence>
<reference evidence="6 7" key="2">
    <citation type="journal article" date="2022" name="Arch. Microbiol.">
        <title>Rhodococcus pseudokoreensis sp. nov. isolated from the rhizosphere of young M26 apple rootstocks.</title>
        <authorList>
            <person name="Kampfer P."/>
            <person name="Glaeser S.P."/>
            <person name="Blom J."/>
            <person name="Wolf J."/>
            <person name="Benning S."/>
            <person name="Schloter M."/>
            <person name="Neumann-Schaal M."/>
        </authorList>
    </citation>
    <scope>NUCLEOTIDE SEQUENCE [LARGE SCALE GENOMIC DNA]</scope>
    <source>
        <strain evidence="6 7">R79</strain>
    </source>
</reference>
<dbReference type="Proteomes" id="UP000662986">
    <property type="component" value="Chromosome"/>
</dbReference>
<dbReference type="InterPro" id="IPR001017">
    <property type="entry name" value="DH_E1"/>
</dbReference>